<feature type="transmembrane region" description="Helical" evidence="12">
    <location>
        <begin position="150"/>
        <end position="173"/>
    </location>
</feature>
<dbReference type="Pfam" id="PF01595">
    <property type="entry name" value="CNNM"/>
    <property type="match status" value="1"/>
</dbReference>
<feature type="compositionally biased region" description="Basic and acidic residues" evidence="11">
    <location>
        <begin position="515"/>
        <end position="527"/>
    </location>
</feature>
<dbReference type="Gene3D" id="3.30.465.10">
    <property type="match status" value="1"/>
</dbReference>
<evidence type="ECO:0000256" key="12">
    <source>
        <dbReference type="SAM" id="Phobius"/>
    </source>
</evidence>
<evidence type="ECO:0000256" key="9">
    <source>
        <dbReference type="PROSITE-ProRule" id="PRU00703"/>
    </source>
</evidence>
<dbReference type="InterPro" id="IPR002550">
    <property type="entry name" value="CNNM"/>
</dbReference>
<dbReference type="PANTHER" id="PTHR22777:SF32">
    <property type="entry name" value="UPF0053 INNER MEMBRANE PROTEIN YFJD"/>
    <property type="match status" value="1"/>
</dbReference>
<evidence type="ECO:0000256" key="11">
    <source>
        <dbReference type="SAM" id="MobiDB-lite"/>
    </source>
</evidence>
<evidence type="ECO:0000313" key="16">
    <source>
        <dbReference type="EMBL" id="VFJ92396.1"/>
    </source>
</evidence>
<feature type="domain" description="CNNM transmembrane" evidence="14">
    <location>
        <begin position="27"/>
        <end position="217"/>
    </location>
</feature>
<keyword evidence="4 10" id="KW-0812">Transmembrane</keyword>
<feature type="transmembrane region" description="Helical" evidence="12">
    <location>
        <begin position="35"/>
        <end position="58"/>
    </location>
</feature>
<evidence type="ECO:0000256" key="8">
    <source>
        <dbReference type="ARBA" id="ARBA00023136"/>
    </source>
</evidence>
<dbReference type="InterPro" id="IPR044751">
    <property type="entry name" value="Ion_transp-like_CBS"/>
</dbReference>
<evidence type="ECO:0000256" key="5">
    <source>
        <dbReference type="ARBA" id="ARBA00022737"/>
    </source>
</evidence>
<evidence type="ECO:0000256" key="3">
    <source>
        <dbReference type="ARBA" id="ARBA00022475"/>
    </source>
</evidence>
<evidence type="ECO:0000313" key="15">
    <source>
        <dbReference type="EMBL" id="VFJ90207.1"/>
    </source>
</evidence>
<dbReference type="InterPro" id="IPR036318">
    <property type="entry name" value="FAD-bd_PCMH-like_sf"/>
</dbReference>
<dbReference type="Pfam" id="PF00571">
    <property type="entry name" value="CBS"/>
    <property type="match status" value="2"/>
</dbReference>
<evidence type="ECO:0000259" key="13">
    <source>
        <dbReference type="PROSITE" id="PS51371"/>
    </source>
</evidence>
<evidence type="ECO:0000256" key="4">
    <source>
        <dbReference type="ARBA" id="ARBA00022692"/>
    </source>
</evidence>
<gene>
    <name evidence="15" type="ORF">BECKH772A_GA0070896_100206</name>
    <name evidence="16" type="ORF">BECKH772B_GA0070898_100296</name>
    <name evidence="17" type="ORF">BECKH772C_GA0070978_100285</name>
</gene>
<feature type="domain" description="CBS" evidence="13">
    <location>
        <begin position="236"/>
        <end position="295"/>
    </location>
</feature>
<organism evidence="15">
    <name type="scientific">Candidatus Kentrum eta</name>
    <dbReference type="NCBI Taxonomy" id="2126337"/>
    <lineage>
        <taxon>Bacteria</taxon>
        <taxon>Pseudomonadati</taxon>
        <taxon>Pseudomonadota</taxon>
        <taxon>Gammaproteobacteria</taxon>
        <taxon>Candidatus Kentrum</taxon>
    </lineage>
</organism>
<evidence type="ECO:0000256" key="1">
    <source>
        <dbReference type="ARBA" id="ARBA00004651"/>
    </source>
</evidence>
<keyword evidence="3" id="KW-1003">Cell membrane</keyword>
<dbReference type="Gene3D" id="3.10.580.10">
    <property type="entry name" value="CBS-domain"/>
    <property type="match status" value="1"/>
</dbReference>
<name>A0A450UCV5_9GAMM</name>
<dbReference type="SMART" id="SM01091">
    <property type="entry name" value="CorC_HlyC"/>
    <property type="match status" value="1"/>
</dbReference>
<evidence type="ECO:0000256" key="7">
    <source>
        <dbReference type="ARBA" id="ARBA00023122"/>
    </source>
</evidence>
<evidence type="ECO:0000256" key="10">
    <source>
        <dbReference type="PROSITE-ProRule" id="PRU01193"/>
    </source>
</evidence>
<keyword evidence="6 10" id="KW-1133">Transmembrane helix</keyword>
<dbReference type="AlphaFoldDB" id="A0A450UCV5"/>
<evidence type="ECO:0000313" key="17">
    <source>
        <dbReference type="EMBL" id="VFJ98986.1"/>
    </source>
</evidence>
<dbReference type="GO" id="GO:0050660">
    <property type="term" value="F:flavin adenine dinucleotide binding"/>
    <property type="evidence" value="ECO:0007669"/>
    <property type="project" value="InterPro"/>
</dbReference>
<dbReference type="EMBL" id="CAADFI010000029">
    <property type="protein sequence ID" value="VFJ92396.1"/>
    <property type="molecule type" value="Genomic_DNA"/>
</dbReference>
<feature type="domain" description="CBS" evidence="13">
    <location>
        <begin position="303"/>
        <end position="359"/>
    </location>
</feature>
<feature type="region of interest" description="Disordered" evidence="11">
    <location>
        <begin position="448"/>
        <end position="527"/>
    </location>
</feature>
<dbReference type="EMBL" id="CAADFJ010000028">
    <property type="protein sequence ID" value="VFJ98986.1"/>
    <property type="molecule type" value="Genomic_DNA"/>
</dbReference>
<dbReference type="Pfam" id="PF03471">
    <property type="entry name" value="CorC_HlyC"/>
    <property type="match status" value="1"/>
</dbReference>
<dbReference type="InterPro" id="IPR046342">
    <property type="entry name" value="CBS_dom_sf"/>
</dbReference>
<evidence type="ECO:0000256" key="2">
    <source>
        <dbReference type="ARBA" id="ARBA00006337"/>
    </source>
</evidence>
<accession>A0A450UCV5</accession>
<comment type="similarity">
    <text evidence="2">Belongs to the UPF0053 family.</text>
</comment>
<keyword evidence="7 9" id="KW-0129">CBS domain</keyword>
<dbReference type="SUPFAM" id="SSF56176">
    <property type="entry name" value="FAD-binding/transporter-associated domain-like"/>
    <property type="match status" value="1"/>
</dbReference>
<comment type="subcellular location">
    <subcellularLocation>
        <location evidence="1">Cell membrane</location>
        <topology evidence="1">Multi-pass membrane protein</topology>
    </subcellularLocation>
</comment>
<keyword evidence="5" id="KW-0677">Repeat</keyword>
<proteinExistence type="inferred from homology"/>
<feature type="transmembrane region" description="Helical" evidence="12">
    <location>
        <begin position="87"/>
        <end position="114"/>
    </location>
</feature>
<protein>
    <submittedName>
        <fullName evidence="15">Hemolysin, contains CBS domains</fullName>
    </submittedName>
</protein>
<dbReference type="InterPro" id="IPR005170">
    <property type="entry name" value="Transptr-assoc_dom"/>
</dbReference>
<dbReference type="CDD" id="cd04590">
    <property type="entry name" value="CBS_pair_CorC_HlyC_assoc"/>
    <property type="match status" value="1"/>
</dbReference>
<dbReference type="PANTHER" id="PTHR22777">
    <property type="entry name" value="HEMOLYSIN-RELATED"/>
    <property type="match status" value="1"/>
</dbReference>
<dbReference type="PROSITE" id="PS51846">
    <property type="entry name" value="CNNM"/>
    <property type="match status" value="1"/>
</dbReference>
<dbReference type="PROSITE" id="PS51371">
    <property type="entry name" value="CBS"/>
    <property type="match status" value="2"/>
</dbReference>
<feature type="compositionally biased region" description="Acidic residues" evidence="11">
    <location>
        <begin position="449"/>
        <end position="463"/>
    </location>
</feature>
<dbReference type="EMBL" id="CAADFG010000020">
    <property type="protein sequence ID" value="VFJ90207.1"/>
    <property type="molecule type" value="Genomic_DNA"/>
</dbReference>
<evidence type="ECO:0000259" key="14">
    <source>
        <dbReference type="PROSITE" id="PS51846"/>
    </source>
</evidence>
<feature type="transmembrane region" description="Helical" evidence="12">
    <location>
        <begin position="120"/>
        <end position="138"/>
    </location>
</feature>
<reference evidence="15" key="1">
    <citation type="submission" date="2019-02" db="EMBL/GenBank/DDBJ databases">
        <authorList>
            <person name="Gruber-Vodicka R. H."/>
            <person name="Seah K. B. B."/>
        </authorList>
    </citation>
    <scope>NUCLEOTIDE SEQUENCE</scope>
    <source>
        <strain evidence="17">BECK_SA2B12</strain>
        <strain evidence="15">BECK_SA2B15</strain>
        <strain evidence="16">BECK_SA2B20</strain>
    </source>
</reference>
<evidence type="ECO:0000256" key="6">
    <source>
        <dbReference type="ARBA" id="ARBA00022989"/>
    </source>
</evidence>
<sequence>MDGFFPQLAQHWAAFMDLLTIDPARLAEPDMVFRIFLQVFLLICSAFFSGSETALFSLSRLDLQKIRRERHPHSEALHALLDKPRRLIISILSGNELVNIAAAANMAAILVTLYGDQHAGWINLLIMVPLLLLLGEVTPKTIAISNPVKIATAMVAGPMTIWVRLVTPLRWAIRGIADRITTLIVGQEKAAENILQVDEFLSLVEEVANEGELNATERALIYNLLEAGDTEIVEIMMPRTRTAFLNADMSVPEMVEHFIAIRHSRVPVFRIHRDNIVGFLHAEDIMELVLGDADLSTLTLDGIMRAPIVVPLTKKVDEMFDFFQENNARAAAVLNEFGGVEGFVTMRDVLTFIFGEISEDVAGQELYRERDDNVYEIPGDMKLTHFNTLTNFGIEDPRMTTIGGVAFRHLDRLPRVGDRVIVEGIGITIQEMDAHRIAQVRVTRVTAEELADEDAEAEPDSPDPEAAPPTASDAATRTGPVPAETEMEAESPEAKTPPEEAGFMVEESSGPIADSEPKADGDEEAKP</sequence>
<dbReference type="GO" id="GO:0005886">
    <property type="term" value="C:plasma membrane"/>
    <property type="evidence" value="ECO:0007669"/>
    <property type="project" value="UniProtKB-SubCell"/>
</dbReference>
<dbReference type="SUPFAM" id="SSF54631">
    <property type="entry name" value="CBS-domain pair"/>
    <property type="match status" value="1"/>
</dbReference>
<dbReference type="InterPro" id="IPR000644">
    <property type="entry name" value="CBS_dom"/>
</dbReference>
<keyword evidence="8 10" id="KW-0472">Membrane</keyword>
<dbReference type="InterPro" id="IPR016169">
    <property type="entry name" value="FAD-bd_PCMH_sub2"/>
</dbReference>